<evidence type="ECO:0000256" key="1">
    <source>
        <dbReference type="ARBA" id="ARBA00004123"/>
    </source>
</evidence>
<evidence type="ECO:0000313" key="5">
    <source>
        <dbReference type="EMBL" id="VDL88004.1"/>
    </source>
</evidence>
<dbReference type="InterPro" id="IPR017266">
    <property type="entry name" value="DOC_1/2"/>
</dbReference>
<reference evidence="7" key="1">
    <citation type="submission" date="2016-06" db="UniProtKB">
        <authorList>
            <consortium name="WormBaseParasite"/>
        </authorList>
    </citation>
    <scope>IDENTIFICATION</scope>
</reference>
<evidence type="ECO:0000313" key="7">
    <source>
        <dbReference type="WBParaSite" id="SSLN_0000168201-mRNA-1"/>
    </source>
</evidence>
<keyword evidence="3" id="KW-0597">Phosphoprotein</keyword>
<keyword evidence="4" id="KW-0539">Nucleus</keyword>
<keyword evidence="6" id="KW-1185">Reference proteome</keyword>
<name>A0A183SBM2_SCHSO</name>
<dbReference type="STRING" id="70667.A0A183SBM2"/>
<dbReference type="PANTHER" id="PTHR22607">
    <property type="entry name" value="DELETED IN ORAL CANCER 1/CDK2-ASSOCIATED PROTEIN 1"/>
    <property type="match status" value="1"/>
</dbReference>
<dbReference type="Gene3D" id="6.10.140.1300">
    <property type="match status" value="1"/>
</dbReference>
<dbReference type="Proteomes" id="UP000275846">
    <property type="component" value="Unassembled WGS sequence"/>
</dbReference>
<dbReference type="WBParaSite" id="SSLN_0000168201-mRNA-1">
    <property type="protein sequence ID" value="SSLN_0000168201-mRNA-1"/>
    <property type="gene ID" value="SSLN_0000168201"/>
</dbReference>
<protein>
    <submittedName>
        <fullName evidence="7">Cyclin-dependent kinase 2-associated protein 1</fullName>
    </submittedName>
</protein>
<dbReference type="PANTHER" id="PTHR22607:SF3">
    <property type="entry name" value="CDK2-ASSOCIATED PROTEIN 1, ISOFORM B"/>
    <property type="match status" value="1"/>
</dbReference>
<dbReference type="GO" id="GO:0005634">
    <property type="term" value="C:nucleus"/>
    <property type="evidence" value="ECO:0007669"/>
    <property type="project" value="UniProtKB-SubCell"/>
</dbReference>
<evidence type="ECO:0000256" key="4">
    <source>
        <dbReference type="ARBA" id="ARBA00023242"/>
    </source>
</evidence>
<evidence type="ECO:0000256" key="2">
    <source>
        <dbReference type="ARBA" id="ARBA00008485"/>
    </source>
</evidence>
<dbReference type="Pfam" id="PF09806">
    <property type="entry name" value="CDK2AP"/>
    <property type="match status" value="1"/>
</dbReference>
<dbReference type="OrthoDB" id="9628807at2759"/>
<reference evidence="5 6" key="2">
    <citation type="submission" date="2018-11" db="EMBL/GenBank/DDBJ databases">
        <authorList>
            <consortium name="Pathogen Informatics"/>
        </authorList>
    </citation>
    <scope>NUCLEOTIDE SEQUENCE [LARGE SCALE GENOMIC DNA]</scope>
    <source>
        <strain evidence="5 6">NST_G2</strain>
    </source>
</reference>
<dbReference type="EMBL" id="UYSU01004559">
    <property type="protein sequence ID" value="VDL88004.1"/>
    <property type="molecule type" value="Genomic_DNA"/>
</dbReference>
<accession>A0A183SBM2</accession>
<dbReference type="GO" id="GO:0005737">
    <property type="term" value="C:cytoplasm"/>
    <property type="evidence" value="ECO:0007669"/>
    <property type="project" value="TreeGrafter"/>
</dbReference>
<evidence type="ECO:0000256" key="3">
    <source>
        <dbReference type="ARBA" id="ARBA00022553"/>
    </source>
</evidence>
<comment type="subcellular location">
    <subcellularLocation>
        <location evidence="1">Nucleus</location>
    </subcellularLocation>
</comment>
<organism evidence="7">
    <name type="scientific">Schistocephalus solidus</name>
    <name type="common">Tapeworm</name>
    <dbReference type="NCBI Taxonomy" id="70667"/>
    <lineage>
        <taxon>Eukaryota</taxon>
        <taxon>Metazoa</taxon>
        <taxon>Spiralia</taxon>
        <taxon>Lophotrochozoa</taxon>
        <taxon>Platyhelminthes</taxon>
        <taxon>Cestoda</taxon>
        <taxon>Eucestoda</taxon>
        <taxon>Diphyllobothriidea</taxon>
        <taxon>Diphyllobothriidae</taxon>
        <taxon>Schistocephalus</taxon>
    </lineage>
</organism>
<comment type="similarity">
    <text evidence="2">Belongs to the CDK2AP family.</text>
</comment>
<sequence>MASAPGNSLSSYQPSQASAEGLKKYAHLLQVIEEMGRDIKPSYANNKNAAERLKKNIHSARILVRECVMELERVIKRVALRSKTARYKSPTMHVTRKSIFTVICGTLHAQV</sequence>
<gene>
    <name evidence="5" type="ORF">SSLN_LOCUS1619</name>
</gene>
<dbReference type="AlphaFoldDB" id="A0A183SBM2"/>
<proteinExistence type="inferred from homology"/>
<evidence type="ECO:0000313" key="6">
    <source>
        <dbReference type="Proteomes" id="UP000275846"/>
    </source>
</evidence>